<evidence type="ECO:0000256" key="13">
    <source>
        <dbReference type="PIRSR" id="PIRSR640255-2"/>
    </source>
</evidence>
<dbReference type="InterPro" id="IPR044925">
    <property type="entry name" value="His-Me_finger_sf"/>
</dbReference>
<dbReference type="InterPro" id="IPR020821">
    <property type="entry name" value="ENPP1-3/EXOG-like_nuc-like"/>
</dbReference>
<dbReference type="Proteomes" id="UP000038045">
    <property type="component" value="Unplaced"/>
</dbReference>
<keyword evidence="5 13" id="KW-0479">Metal-binding</keyword>
<keyword evidence="11" id="KW-1015">Disulfide bond</keyword>
<keyword evidence="8" id="KW-0460">Magnesium</keyword>
<dbReference type="AlphaFoldDB" id="A0A0N4ZKK9"/>
<dbReference type="GO" id="GO:0006309">
    <property type="term" value="P:apoptotic DNA fragmentation"/>
    <property type="evidence" value="ECO:0007669"/>
    <property type="project" value="TreeGrafter"/>
</dbReference>
<feature type="domain" description="ENPP1-3/EXOG-like endonuclease/phosphodiesterase" evidence="15">
    <location>
        <begin position="74"/>
        <end position="284"/>
    </location>
</feature>
<evidence type="ECO:0000256" key="10">
    <source>
        <dbReference type="ARBA" id="ARBA00023128"/>
    </source>
</evidence>
<dbReference type="PROSITE" id="PS01070">
    <property type="entry name" value="NUCLEASE_NON_SPEC"/>
    <property type="match status" value="1"/>
</dbReference>
<dbReference type="InterPro" id="IPR001604">
    <property type="entry name" value="Endo_G_ENPP1-like_dom"/>
</dbReference>
<organism evidence="17 18">
    <name type="scientific">Parastrongyloides trichosuri</name>
    <name type="common">Possum-specific nematode worm</name>
    <dbReference type="NCBI Taxonomy" id="131310"/>
    <lineage>
        <taxon>Eukaryota</taxon>
        <taxon>Metazoa</taxon>
        <taxon>Ecdysozoa</taxon>
        <taxon>Nematoda</taxon>
        <taxon>Chromadorea</taxon>
        <taxon>Rhabditida</taxon>
        <taxon>Tylenchina</taxon>
        <taxon>Panagrolaimomorpha</taxon>
        <taxon>Strongyloidoidea</taxon>
        <taxon>Strongyloididae</taxon>
        <taxon>Parastrongyloides</taxon>
    </lineage>
</organism>
<dbReference type="Gene3D" id="3.40.570.10">
    <property type="entry name" value="Extracellular Endonuclease, subunit A"/>
    <property type="match status" value="1"/>
</dbReference>
<evidence type="ECO:0000313" key="18">
    <source>
        <dbReference type="WBParaSite" id="PTRK_0000864200.1"/>
    </source>
</evidence>
<dbReference type="GO" id="GO:0005634">
    <property type="term" value="C:nucleus"/>
    <property type="evidence" value="ECO:0007669"/>
    <property type="project" value="TreeGrafter"/>
</dbReference>
<dbReference type="EC" id="3.1.30.-" evidence="14"/>
<evidence type="ECO:0000256" key="5">
    <source>
        <dbReference type="ARBA" id="ARBA00022723"/>
    </source>
</evidence>
<keyword evidence="7 14" id="KW-0378">Hydrolase</keyword>
<protein>
    <recommendedName>
        <fullName evidence="14">Endonuclease</fullName>
        <ecNumber evidence="14">3.1.30.-</ecNumber>
    </recommendedName>
</protein>
<keyword evidence="9" id="KW-0809">Transit peptide</keyword>
<dbReference type="SMART" id="SM00477">
    <property type="entry name" value="NUC"/>
    <property type="match status" value="1"/>
</dbReference>
<evidence type="ECO:0000256" key="7">
    <source>
        <dbReference type="ARBA" id="ARBA00022801"/>
    </source>
</evidence>
<dbReference type="GO" id="GO:0046872">
    <property type="term" value="F:metal ion binding"/>
    <property type="evidence" value="ECO:0007669"/>
    <property type="project" value="UniProtKB-KW"/>
</dbReference>
<dbReference type="PANTHER" id="PTHR13966:SF5">
    <property type="entry name" value="ENDONUCLEASE G, MITOCHONDRIAL"/>
    <property type="match status" value="1"/>
</dbReference>
<feature type="active site" description="Proton acceptor" evidence="12">
    <location>
        <position position="139"/>
    </location>
</feature>
<evidence type="ECO:0000256" key="9">
    <source>
        <dbReference type="ARBA" id="ARBA00022946"/>
    </source>
</evidence>
<dbReference type="SMART" id="SM00892">
    <property type="entry name" value="Endonuclease_NS"/>
    <property type="match status" value="1"/>
</dbReference>
<comment type="subcellular location">
    <subcellularLocation>
        <location evidence="2">Mitochondrion</location>
    </subcellularLocation>
</comment>
<evidence type="ECO:0000256" key="6">
    <source>
        <dbReference type="ARBA" id="ARBA00022759"/>
    </source>
</evidence>
<reference evidence="18" key="1">
    <citation type="submission" date="2017-02" db="UniProtKB">
        <authorList>
            <consortium name="WormBaseParasite"/>
        </authorList>
    </citation>
    <scope>IDENTIFICATION</scope>
</reference>
<accession>A0A0N4ZKK9</accession>
<dbReference type="GO" id="GO:0005743">
    <property type="term" value="C:mitochondrial inner membrane"/>
    <property type="evidence" value="ECO:0007669"/>
    <property type="project" value="TreeGrafter"/>
</dbReference>
<dbReference type="CDD" id="cd00091">
    <property type="entry name" value="NUC"/>
    <property type="match status" value="1"/>
</dbReference>
<keyword evidence="17" id="KW-1185">Reference proteome</keyword>
<dbReference type="PANTHER" id="PTHR13966">
    <property type="entry name" value="ENDONUCLEASE RELATED"/>
    <property type="match status" value="1"/>
</dbReference>
<evidence type="ECO:0000256" key="4">
    <source>
        <dbReference type="ARBA" id="ARBA00022722"/>
    </source>
</evidence>
<dbReference type="WBParaSite" id="PTRK_0000864200.1">
    <property type="protein sequence ID" value="PTRK_0000864200.1"/>
    <property type="gene ID" value="PTRK_0000864200"/>
</dbReference>
<dbReference type="FunFam" id="3.40.570.10:FF:000002">
    <property type="entry name" value="Endonuclease G, mitochondrial"/>
    <property type="match status" value="1"/>
</dbReference>
<evidence type="ECO:0000256" key="12">
    <source>
        <dbReference type="PIRSR" id="PIRSR640255-1"/>
    </source>
</evidence>
<feature type="binding site" evidence="13">
    <location>
        <position position="171"/>
    </location>
    <ligand>
        <name>Mg(2+)</name>
        <dbReference type="ChEBI" id="CHEBI:18420"/>
        <note>catalytic</note>
    </ligand>
</feature>
<evidence type="ECO:0000256" key="8">
    <source>
        <dbReference type="ARBA" id="ARBA00022842"/>
    </source>
</evidence>
<comment type="similarity">
    <text evidence="3 14">Belongs to the DNA/RNA non-specific endonuclease family.</text>
</comment>
<proteinExistence type="inferred from homology"/>
<keyword evidence="10" id="KW-0496">Mitochondrion</keyword>
<dbReference type="InterPro" id="IPR044929">
    <property type="entry name" value="DNA/RNA_non-sp_Endonuclease_sf"/>
</dbReference>
<evidence type="ECO:0000256" key="14">
    <source>
        <dbReference type="RuleBase" id="RU366055"/>
    </source>
</evidence>
<dbReference type="Pfam" id="PF01223">
    <property type="entry name" value="Endonuclease_NS"/>
    <property type="match status" value="1"/>
</dbReference>
<sequence length="299" mass="34122">MSSYLKFSIYAASTAGSFLLGYGLNNSIRVADSTVAVPINVPAHLEDPNKSAPPSRVSEIMKFGYPGFENLRVYEDFVLSYDRRTRTAHWVLEHLTPERMKRDPKVDRNLCQFQPDTSIHKYFQSQNSDYLRSGYDRGHLAAAGNHRKSQRAVEQTFYLTNMSPQVGKGFNRDKWNELEIHVRKHAKKNPNVFVATGPLYMPKEEADGKKYVKYKVIGNNNVAVPTHFFKVVLIETETNNFEMECYVLPNEVIPDETPLAKFLVPLESIERAAGFIIFENLDSKKVKKINGIKQGGLLW</sequence>
<dbReference type="SUPFAM" id="SSF54060">
    <property type="entry name" value="His-Me finger endonucleases"/>
    <property type="match status" value="1"/>
</dbReference>
<keyword evidence="4 14" id="KW-0540">Nuclease</keyword>
<name>A0A0N4ZKK9_PARTI</name>
<evidence type="ECO:0000259" key="15">
    <source>
        <dbReference type="SMART" id="SM00477"/>
    </source>
</evidence>
<evidence type="ECO:0000259" key="16">
    <source>
        <dbReference type="SMART" id="SM00892"/>
    </source>
</evidence>
<dbReference type="GO" id="GO:0004521">
    <property type="term" value="F:RNA endonuclease activity"/>
    <property type="evidence" value="ECO:0007669"/>
    <property type="project" value="TreeGrafter"/>
</dbReference>
<dbReference type="InterPro" id="IPR018524">
    <property type="entry name" value="DNA/RNA_endonuclease_AS"/>
</dbReference>
<evidence type="ECO:0000256" key="2">
    <source>
        <dbReference type="ARBA" id="ARBA00004173"/>
    </source>
</evidence>
<feature type="domain" description="DNA/RNA non-specific endonuclease/pyrophosphatase/phosphodiesterase" evidence="16">
    <location>
        <begin position="73"/>
        <end position="284"/>
    </location>
</feature>
<dbReference type="InterPro" id="IPR040255">
    <property type="entry name" value="Non-specific_endonuclease"/>
</dbReference>
<dbReference type="STRING" id="131310.A0A0N4ZKK9"/>
<dbReference type="GO" id="GO:0000014">
    <property type="term" value="F:single-stranded DNA endodeoxyribonuclease activity"/>
    <property type="evidence" value="ECO:0007669"/>
    <property type="project" value="TreeGrafter"/>
</dbReference>
<evidence type="ECO:0000256" key="1">
    <source>
        <dbReference type="ARBA" id="ARBA00001946"/>
    </source>
</evidence>
<dbReference type="GO" id="GO:0003676">
    <property type="term" value="F:nucleic acid binding"/>
    <property type="evidence" value="ECO:0007669"/>
    <property type="project" value="InterPro"/>
</dbReference>
<keyword evidence="6 14" id="KW-0255">Endonuclease</keyword>
<evidence type="ECO:0000256" key="11">
    <source>
        <dbReference type="ARBA" id="ARBA00023157"/>
    </source>
</evidence>
<evidence type="ECO:0000313" key="17">
    <source>
        <dbReference type="Proteomes" id="UP000038045"/>
    </source>
</evidence>
<comment type="cofactor">
    <cofactor evidence="1 14">
        <name>Mg(2+)</name>
        <dbReference type="ChEBI" id="CHEBI:18420"/>
    </cofactor>
</comment>
<evidence type="ECO:0000256" key="3">
    <source>
        <dbReference type="ARBA" id="ARBA00010052"/>
    </source>
</evidence>